<gene>
    <name evidence="1" type="ORF">TorRG33x02_013420</name>
</gene>
<reference evidence="2" key="1">
    <citation type="submission" date="2016-06" db="EMBL/GenBank/DDBJ databases">
        <title>Parallel loss of symbiosis genes in relatives of nitrogen-fixing non-legume Parasponia.</title>
        <authorList>
            <person name="Van Velzen R."/>
            <person name="Holmer R."/>
            <person name="Bu F."/>
            <person name="Rutten L."/>
            <person name="Van Zeijl A."/>
            <person name="Liu W."/>
            <person name="Santuari L."/>
            <person name="Cao Q."/>
            <person name="Sharma T."/>
            <person name="Shen D."/>
            <person name="Roswanjaya Y."/>
            <person name="Wardhani T."/>
            <person name="Kalhor M.S."/>
            <person name="Jansen J."/>
            <person name="Van den Hoogen J."/>
            <person name="Gungor B."/>
            <person name="Hartog M."/>
            <person name="Hontelez J."/>
            <person name="Verver J."/>
            <person name="Yang W.-C."/>
            <person name="Schijlen E."/>
            <person name="Repin R."/>
            <person name="Schilthuizen M."/>
            <person name="Schranz E."/>
            <person name="Heidstra R."/>
            <person name="Miyata K."/>
            <person name="Fedorova E."/>
            <person name="Kohlen W."/>
            <person name="Bisseling T."/>
            <person name="Smit S."/>
            <person name="Geurts R."/>
        </authorList>
    </citation>
    <scope>NUCLEOTIDE SEQUENCE [LARGE SCALE GENOMIC DNA]</scope>
    <source>
        <strain evidence="2">cv. RG33-2</strain>
    </source>
</reference>
<protein>
    <submittedName>
        <fullName evidence="1">Uncharacterized protein</fullName>
    </submittedName>
</protein>
<accession>A0A2P5FZS3</accession>
<organism evidence="1 2">
    <name type="scientific">Trema orientale</name>
    <name type="common">Charcoal tree</name>
    <name type="synonym">Celtis orientalis</name>
    <dbReference type="NCBI Taxonomy" id="63057"/>
    <lineage>
        <taxon>Eukaryota</taxon>
        <taxon>Viridiplantae</taxon>
        <taxon>Streptophyta</taxon>
        <taxon>Embryophyta</taxon>
        <taxon>Tracheophyta</taxon>
        <taxon>Spermatophyta</taxon>
        <taxon>Magnoliopsida</taxon>
        <taxon>eudicotyledons</taxon>
        <taxon>Gunneridae</taxon>
        <taxon>Pentapetalae</taxon>
        <taxon>rosids</taxon>
        <taxon>fabids</taxon>
        <taxon>Rosales</taxon>
        <taxon>Cannabaceae</taxon>
        <taxon>Trema</taxon>
    </lineage>
</organism>
<proteinExistence type="predicted"/>
<dbReference type="OrthoDB" id="10353831at2759"/>
<dbReference type="EMBL" id="JXTC01000003">
    <property type="protein sequence ID" value="POO03281.1"/>
    <property type="molecule type" value="Genomic_DNA"/>
</dbReference>
<comment type="caution">
    <text evidence="1">The sequence shown here is derived from an EMBL/GenBank/DDBJ whole genome shotgun (WGS) entry which is preliminary data.</text>
</comment>
<dbReference type="Proteomes" id="UP000237000">
    <property type="component" value="Unassembled WGS sequence"/>
</dbReference>
<sequence length="200" mass="22019">MHPQRDVIEVAHQSGNPLRLINPQEESTGQGEGESLGQRVSVDLGLLLPVGLHLVLGDGVHLGQVTDQGLGLEEARGAEDLGLFVAAVLDLGLFGLLVGPEHTLHRVWTERREVLLFVGEQKLVAVGPTYNGRFLAQNLGLEDVWGVLSHPLEHEVFRLPKQELDRFANDGPPHASRWQILTGRFGSKNDDIQSYYQKCS</sequence>
<name>A0A2P5FZS3_TREOI</name>
<dbReference type="AlphaFoldDB" id="A0A2P5FZS3"/>
<keyword evidence="2" id="KW-1185">Reference proteome</keyword>
<evidence type="ECO:0000313" key="2">
    <source>
        <dbReference type="Proteomes" id="UP000237000"/>
    </source>
</evidence>
<dbReference type="InParanoid" id="A0A2P5FZS3"/>
<evidence type="ECO:0000313" key="1">
    <source>
        <dbReference type="EMBL" id="POO03281.1"/>
    </source>
</evidence>